<gene>
    <name evidence="2" type="ORF">N7539_008460</name>
</gene>
<keyword evidence="3" id="KW-1185">Reference proteome</keyword>
<feature type="region of interest" description="Disordered" evidence="1">
    <location>
        <begin position="39"/>
        <end position="60"/>
    </location>
</feature>
<evidence type="ECO:0000256" key="1">
    <source>
        <dbReference type="SAM" id="MobiDB-lite"/>
    </source>
</evidence>
<feature type="compositionally biased region" description="Polar residues" evidence="1">
    <location>
        <begin position="43"/>
        <end position="52"/>
    </location>
</feature>
<sequence length="157" mass="16664">MQGTGISSAGTHVDAAYPSLALAVIWTSPQGRKLTLRFPTALTDPSPSTGESPAQCGNRPGRPVVVHHRPLQAPGTAGPIDGEQQGYLTAYTTRLVTSVVCRGSIPARGDITIRQPALGGFSPRAVASLLRCVARRPIRIQLRRAGQNRRVPARILT</sequence>
<dbReference type="Proteomes" id="UP001148312">
    <property type="component" value="Unassembled WGS sequence"/>
</dbReference>
<evidence type="ECO:0000313" key="3">
    <source>
        <dbReference type="Proteomes" id="UP001148312"/>
    </source>
</evidence>
<organism evidence="2 3">
    <name type="scientific">Penicillium diatomitis</name>
    <dbReference type="NCBI Taxonomy" id="2819901"/>
    <lineage>
        <taxon>Eukaryota</taxon>
        <taxon>Fungi</taxon>
        <taxon>Dikarya</taxon>
        <taxon>Ascomycota</taxon>
        <taxon>Pezizomycotina</taxon>
        <taxon>Eurotiomycetes</taxon>
        <taxon>Eurotiomycetidae</taxon>
        <taxon>Eurotiales</taxon>
        <taxon>Aspergillaceae</taxon>
        <taxon>Penicillium</taxon>
    </lineage>
</organism>
<accession>A0A9X0BNC3</accession>
<proteinExistence type="predicted"/>
<dbReference type="EMBL" id="JAPWDQ010000012">
    <property type="protein sequence ID" value="KAJ5475394.1"/>
    <property type="molecule type" value="Genomic_DNA"/>
</dbReference>
<reference evidence="2" key="1">
    <citation type="submission" date="2022-12" db="EMBL/GenBank/DDBJ databases">
        <authorList>
            <person name="Petersen C."/>
        </authorList>
    </citation>
    <scope>NUCLEOTIDE SEQUENCE</scope>
    <source>
        <strain evidence="2">IBT 30728</strain>
    </source>
</reference>
<reference evidence="2" key="2">
    <citation type="journal article" date="2023" name="IMA Fungus">
        <title>Comparative genomic study of the Penicillium genus elucidates a diverse pangenome and 15 lateral gene transfer events.</title>
        <authorList>
            <person name="Petersen C."/>
            <person name="Sorensen T."/>
            <person name="Nielsen M.R."/>
            <person name="Sondergaard T.E."/>
            <person name="Sorensen J.L."/>
            <person name="Fitzpatrick D.A."/>
            <person name="Frisvad J.C."/>
            <person name="Nielsen K.L."/>
        </authorList>
    </citation>
    <scope>NUCLEOTIDE SEQUENCE</scope>
    <source>
        <strain evidence="2">IBT 30728</strain>
    </source>
</reference>
<evidence type="ECO:0000313" key="2">
    <source>
        <dbReference type="EMBL" id="KAJ5475394.1"/>
    </source>
</evidence>
<protein>
    <submittedName>
        <fullName evidence="2">Uncharacterized protein</fullName>
    </submittedName>
</protein>
<comment type="caution">
    <text evidence="2">The sequence shown here is derived from an EMBL/GenBank/DDBJ whole genome shotgun (WGS) entry which is preliminary data.</text>
</comment>
<dbReference type="AlphaFoldDB" id="A0A9X0BNC3"/>
<name>A0A9X0BNC3_9EURO</name>